<evidence type="ECO:0000313" key="6">
    <source>
        <dbReference type="EMBL" id="MCQ4166686.1"/>
    </source>
</evidence>
<dbReference type="InterPro" id="IPR029000">
    <property type="entry name" value="Cyclophilin-like_dom_sf"/>
</dbReference>
<keyword evidence="7" id="KW-1185">Reference proteome</keyword>
<sequence length="315" mass="34282">MASTSETRCNPALRRGAGIAAAVLLALLAGQAGADTPPRKGRTMAEVLAASKPSDWRRLDPDNSVYLDFAAGRVIIELAPQYAPQHVANIRTLLRQHYFDGLAILRVHDNYVVQWGDPESGDKDKAKPFGEARRSLPGEFSQAIAKQPFVALPDGDVYAPQVGWSGGFPAARDEKAGRTWLAHCYGMVGAGRDNAADSGNGSELYVVLGHSPRHLDRNVTLVGRVVQGMELLSALPRGGGALGFYDKPEQRIPLKTVRLGSELPPDERSKLELLRTDTDTFTALVETRRNRTDDWYLQPAGKVEVCNVPLPVRLP</sequence>
<evidence type="ECO:0000256" key="4">
    <source>
        <dbReference type="SAM" id="SignalP"/>
    </source>
</evidence>
<protein>
    <recommendedName>
        <fullName evidence="1">peptidylprolyl isomerase</fullName>
        <ecNumber evidence="1">5.2.1.8</ecNumber>
    </recommendedName>
</protein>
<evidence type="ECO:0000313" key="7">
    <source>
        <dbReference type="Proteomes" id="UP001165498"/>
    </source>
</evidence>
<proteinExistence type="predicted"/>
<feature type="chain" id="PRO_5046979066" description="peptidylprolyl isomerase" evidence="4">
    <location>
        <begin position="35"/>
        <end position="315"/>
    </location>
</feature>
<feature type="signal peptide" evidence="4">
    <location>
        <begin position="1"/>
        <end position="34"/>
    </location>
</feature>
<evidence type="ECO:0000256" key="2">
    <source>
        <dbReference type="ARBA" id="ARBA00023110"/>
    </source>
</evidence>
<dbReference type="InterPro" id="IPR044665">
    <property type="entry name" value="E_coli_cyclophilin_A-like"/>
</dbReference>
<keyword evidence="3 6" id="KW-0413">Isomerase</keyword>
<keyword evidence="4" id="KW-0732">Signal</keyword>
<dbReference type="Pfam" id="PF00160">
    <property type="entry name" value="Pro_isomerase"/>
    <property type="match status" value="1"/>
</dbReference>
<dbReference type="InterPro" id="IPR002130">
    <property type="entry name" value="Cyclophilin-type_PPIase_dom"/>
</dbReference>
<dbReference type="EC" id="5.2.1.8" evidence="1"/>
<dbReference type="EMBL" id="JANFQO010000020">
    <property type="protein sequence ID" value="MCQ4166686.1"/>
    <property type="molecule type" value="Genomic_DNA"/>
</dbReference>
<accession>A0ABT1QWM0</accession>
<evidence type="ECO:0000259" key="5">
    <source>
        <dbReference type="PROSITE" id="PS50072"/>
    </source>
</evidence>
<evidence type="ECO:0000256" key="3">
    <source>
        <dbReference type="ARBA" id="ARBA00023235"/>
    </source>
</evidence>
<feature type="domain" description="PPIase cyclophilin-type" evidence="5">
    <location>
        <begin position="70"/>
        <end position="259"/>
    </location>
</feature>
<dbReference type="RefSeq" id="WP_255915876.1">
    <property type="nucleotide sequence ID" value="NZ_JANFQO010000020.1"/>
</dbReference>
<organism evidence="6 7">
    <name type="scientific">Tahibacter harae</name>
    <dbReference type="NCBI Taxonomy" id="2963937"/>
    <lineage>
        <taxon>Bacteria</taxon>
        <taxon>Pseudomonadati</taxon>
        <taxon>Pseudomonadota</taxon>
        <taxon>Gammaproteobacteria</taxon>
        <taxon>Lysobacterales</taxon>
        <taxon>Rhodanobacteraceae</taxon>
        <taxon>Tahibacter</taxon>
    </lineage>
</organism>
<dbReference type="Gene3D" id="2.40.100.10">
    <property type="entry name" value="Cyclophilin-like"/>
    <property type="match status" value="1"/>
</dbReference>
<dbReference type="GO" id="GO:0016853">
    <property type="term" value="F:isomerase activity"/>
    <property type="evidence" value="ECO:0007669"/>
    <property type="project" value="UniProtKB-KW"/>
</dbReference>
<dbReference type="PROSITE" id="PS50072">
    <property type="entry name" value="CSA_PPIASE_2"/>
    <property type="match status" value="1"/>
</dbReference>
<dbReference type="PANTHER" id="PTHR43246">
    <property type="entry name" value="PEPTIDYL-PROLYL CIS-TRANS ISOMERASE CYP38, CHLOROPLASTIC"/>
    <property type="match status" value="1"/>
</dbReference>
<dbReference type="Proteomes" id="UP001165498">
    <property type="component" value="Unassembled WGS sequence"/>
</dbReference>
<keyword evidence="2" id="KW-0697">Rotamase</keyword>
<dbReference type="SUPFAM" id="SSF50891">
    <property type="entry name" value="Cyclophilin-like"/>
    <property type="match status" value="1"/>
</dbReference>
<comment type="caution">
    <text evidence="6">The sequence shown here is derived from an EMBL/GenBank/DDBJ whole genome shotgun (WGS) entry which is preliminary data.</text>
</comment>
<name>A0ABT1QWM0_9GAMM</name>
<gene>
    <name evidence="6" type="ORF">NM961_18385</name>
</gene>
<reference evidence="6" key="1">
    <citation type="submission" date="2022-07" db="EMBL/GenBank/DDBJ databases">
        <title>Tahibacter sp., a new gammaproteobacterium isolated from the silt sample collected at pig farm.</title>
        <authorList>
            <person name="Chen H."/>
        </authorList>
    </citation>
    <scope>NUCLEOTIDE SEQUENCE</scope>
    <source>
        <strain evidence="6">P2K</strain>
    </source>
</reference>
<evidence type="ECO:0000256" key="1">
    <source>
        <dbReference type="ARBA" id="ARBA00013194"/>
    </source>
</evidence>